<name>A0A501XPR8_9SPHN</name>
<keyword evidence="2" id="KW-0732">Signal</keyword>
<comment type="caution">
    <text evidence="3">The sequence shown here is derived from an EMBL/GenBank/DDBJ whole genome shotgun (WGS) entry which is preliminary data.</text>
</comment>
<organism evidence="3 4">
    <name type="scientific">Sandaracinobacter neustonicus</name>
    <dbReference type="NCBI Taxonomy" id="1715348"/>
    <lineage>
        <taxon>Bacteria</taxon>
        <taxon>Pseudomonadati</taxon>
        <taxon>Pseudomonadota</taxon>
        <taxon>Alphaproteobacteria</taxon>
        <taxon>Sphingomonadales</taxon>
        <taxon>Sphingosinicellaceae</taxon>
        <taxon>Sandaracinobacter</taxon>
    </lineage>
</organism>
<evidence type="ECO:0008006" key="5">
    <source>
        <dbReference type="Google" id="ProtNLM"/>
    </source>
</evidence>
<keyword evidence="4" id="KW-1185">Reference proteome</keyword>
<evidence type="ECO:0000313" key="4">
    <source>
        <dbReference type="Proteomes" id="UP000319897"/>
    </source>
</evidence>
<feature type="signal peptide" evidence="2">
    <location>
        <begin position="1"/>
        <end position="25"/>
    </location>
</feature>
<evidence type="ECO:0000313" key="3">
    <source>
        <dbReference type="EMBL" id="TPE62681.1"/>
    </source>
</evidence>
<dbReference type="PROSITE" id="PS51257">
    <property type="entry name" value="PROKAR_LIPOPROTEIN"/>
    <property type="match status" value="1"/>
</dbReference>
<protein>
    <recommendedName>
        <fullName evidence="5">C-type lysozyme inhibitor domain-containing protein</fullName>
    </recommendedName>
</protein>
<dbReference type="AlphaFoldDB" id="A0A501XPR8"/>
<evidence type="ECO:0000256" key="1">
    <source>
        <dbReference type="SAM" id="MobiDB-lite"/>
    </source>
</evidence>
<dbReference type="Pfam" id="PF09619">
    <property type="entry name" value="YscW"/>
    <property type="match status" value="1"/>
</dbReference>
<evidence type="ECO:0000256" key="2">
    <source>
        <dbReference type="SAM" id="SignalP"/>
    </source>
</evidence>
<sequence>MKPVFAIAAPLALALLAGCASSSVAQTPVAEPAPPPPPPPVAQPAAPAPAPVPGPTQQAPVLPLNNAVSYICDDGQKATTDWDRAAGVLRVIRGGETLVLQEQVGYKPPRFVLGASRLDLDGETATIYRGVTRNAERVATCHAIPDAPRNGLIWGTLTKLDRMALVPGTKARVLLVDAARADAPATEIASTSLVTSGNQVPLNFRIAYDVDRVTPRGQTYRLQARIEGPDGKLQYITDTATFVLETAEPQQPVELMLVRAGGQ</sequence>
<reference evidence="3 4" key="1">
    <citation type="submission" date="2019-06" db="EMBL/GenBank/DDBJ databases">
        <authorList>
            <person name="Lee I."/>
            <person name="Jang G.I."/>
            <person name="Hwang C.Y."/>
        </authorList>
    </citation>
    <scope>NUCLEOTIDE SEQUENCE [LARGE SCALE GENOMIC DNA]</scope>
    <source>
        <strain evidence="3 4">PAMC 28131</strain>
    </source>
</reference>
<dbReference type="PANTHER" id="PTHR38013">
    <property type="entry name" value="GLYCOPROTEIN/POLYSACCHARIDE METABOLISM"/>
    <property type="match status" value="1"/>
</dbReference>
<dbReference type="PANTHER" id="PTHR38013:SF1">
    <property type="entry name" value="GLYCOPROTEIN_POLYSACCHARIDE METABOLISM"/>
    <property type="match status" value="1"/>
</dbReference>
<dbReference type="OrthoDB" id="9809132at2"/>
<proteinExistence type="predicted"/>
<dbReference type="InterPro" id="IPR053196">
    <property type="entry name" value="Lipoprotein_YbaY-like"/>
</dbReference>
<gene>
    <name evidence="3" type="ORF">FJQ54_05715</name>
</gene>
<feature type="chain" id="PRO_5021375853" description="C-type lysozyme inhibitor domain-containing protein" evidence="2">
    <location>
        <begin position="26"/>
        <end position="263"/>
    </location>
</feature>
<dbReference type="EMBL" id="VFSU01000017">
    <property type="protein sequence ID" value="TPE62681.1"/>
    <property type="molecule type" value="Genomic_DNA"/>
</dbReference>
<accession>A0A501XPR8</accession>
<feature type="region of interest" description="Disordered" evidence="1">
    <location>
        <begin position="26"/>
        <end position="59"/>
    </location>
</feature>
<dbReference type="Proteomes" id="UP000319897">
    <property type="component" value="Unassembled WGS sequence"/>
</dbReference>
<feature type="compositionally biased region" description="Pro residues" evidence="1">
    <location>
        <begin position="31"/>
        <end position="54"/>
    </location>
</feature>
<dbReference type="InterPro" id="IPR039366">
    <property type="entry name" value="Pilotin"/>
</dbReference>